<dbReference type="AlphaFoldDB" id="A0A0J1HX71"/>
<dbReference type="PATRIC" id="fig|1392.242.peg.5586"/>
<dbReference type="RefSeq" id="WP_016121571.1">
    <property type="nucleotide sequence ID" value="NZ_LDPG01000007.1"/>
</dbReference>
<gene>
    <name evidence="1" type="ORF">ABW01_12830</name>
</gene>
<evidence type="ECO:0000313" key="2">
    <source>
        <dbReference type="Proteomes" id="UP000035904"/>
    </source>
</evidence>
<reference evidence="1 2" key="1">
    <citation type="submission" date="2015-05" db="EMBL/GenBank/DDBJ databases">
        <title>Whole genome sequence and identification of bacterial endophytes from Costus igneus.</title>
        <authorList>
            <person name="Lee Y.P."/>
            <person name="Gan H.M."/>
            <person name="Eng W."/>
            <person name="Wheatley M.S."/>
            <person name="Caraballo A."/>
            <person name="Polter S."/>
            <person name="Savka M.A."/>
            <person name="Hudson A.O."/>
        </authorList>
    </citation>
    <scope>NUCLEOTIDE SEQUENCE [LARGE SCALE GENOMIC DNA]</scope>
    <source>
        <strain evidence="1 2">RIT375</strain>
    </source>
</reference>
<proteinExistence type="predicted"/>
<protein>
    <submittedName>
        <fullName evidence="1">Rev-Erb beta 2</fullName>
    </submittedName>
</protein>
<dbReference type="Proteomes" id="UP000035904">
    <property type="component" value="Unassembled WGS sequence"/>
</dbReference>
<organism evidence="1 2">
    <name type="scientific">Bacillus anthracis</name>
    <name type="common">anthrax bacterium</name>
    <dbReference type="NCBI Taxonomy" id="1392"/>
    <lineage>
        <taxon>Bacteria</taxon>
        <taxon>Bacillati</taxon>
        <taxon>Bacillota</taxon>
        <taxon>Bacilli</taxon>
        <taxon>Bacillales</taxon>
        <taxon>Bacillaceae</taxon>
        <taxon>Bacillus</taxon>
        <taxon>Bacillus cereus group</taxon>
    </lineage>
</organism>
<sequence length="76" mass="8574">MTIQVHKCNNEGCKGVIRYDNTNINYKKAVNESEGIIDTVQCNQCYKKFTLVVTHALIDTTEDGEYLNTITSLSID</sequence>
<name>A0A0J1HX71_BACAN</name>
<dbReference type="EMBL" id="LDPG01000007">
    <property type="protein sequence ID" value="KLV18263.1"/>
    <property type="molecule type" value="Genomic_DNA"/>
</dbReference>
<accession>A0A0J1HX71</accession>
<comment type="caution">
    <text evidence="1">The sequence shown here is derived from an EMBL/GenBank/DDBJ whole genome shotgun (WGS) entry which is preliminary data.</text>
</comment>
<evidence type="ECO:0000313" key="1">
    <source>
        <dbReference type="EMBL" id="KLV18263.1"/>
    </source>
</evidence>